<dbReference type="PRINTS" id="PR00094">
    <property type="entry name" value="ADENYLTKNASE"/>
</dbReference>
<comment type="similarity">
    <text evidence="4">Belongs to the adenylate kinase family.</text>
</comment>
<dbReference type="AlphaFoldDB" id="A0A1J1IRM3"/>
<sequence length="246" mass="27306">MNQVIIYSVLSFSLAFTSVIRKEHLQQTNIIIYGPPGAGKGTQANKISEVIKLCHLSSGQLIRDVIASNQSELSTSLKDLVDAGELIPDEIITKLLSSKIDSIECINGTIFDGYPRNINQSITLDEILNDRNSKLTAAIELEIPDDVLIRRVSGRLFHQASGRTYHVDFNPPKVSMTDDVTGETLSQRDDDKPDVIRQRISVYKEQAGPLAAFYESKGILRRVNGTGDVNSVFNEVWNALELTQFN</sequence>
<dbReference type="Pfam" id="PF05191">
    <property type="entry name" value="ADK_lid"/>
    <property type="match status" value="1"/>
</dbReference>
<reference evidence="6 7" key="1">
    <citation type="submission" date="2015-04" db="EMBL/GenBank/DDBJ databases">
        <authorList>
            <person name="Syromyatnikov M.Y."/>
            <person name="Popov V.N."/>
        </authorList>
    </citation>
    <scope>NUCLEOTIDE SEQUENCE [LARGE SCALE GENOMIC DNA]</scope>
</reference>
<dbReference type="OrthoDB" id="439792at2759"/>
<dbReference type="CDD" id="cd01428">
    <property type="entry name" value="ADK"/>
    <property type="match status" value="1"/>
</dbReference>
<dbReference type="PANTHER" id="PTHR23359">
    <property type="entry name" value="NUCLEOTIDE KINASE"/>
    <property type="match status" value="1"/>
</dbReference>
<feature type="domain" description="Adenylate kinase active site lid" evidence="5">
    <location>
        <begin position="155"/>
        <end position="190"/>
    </location>
</feature>
<evidence type="ECO:0000256" key="4">
    <source>
        <dbReference type="RuleBase" id="RU003330"/>
    </source>
</evidence>
<evidence type="ECO:0000259" key="5">
    <source>
        <dbReference type="Pfam" id="PF05191"/>
    </source>
</evidence>
<name>A0A1J1IRM3_9DIPT</name>
<dbReference type="Gene3D" id="3.40.50.300">
    <property type="entry name" value="P-loop containing nucleotide triphosphate hydrolases"/>
    <property type="match status" value="1"/>
</dbReference>
<dbReference type="FunFam" id="3.40.50.300:FF:000106">
    <property type="entry name" value="Adenylate kinase mitochondrial"/>
    <property type="match status" value="1"/>
</dbReference>
<dbReference type="GO" id="GO:0004017">
    <property type="term" value="F:AMP kinase activity"/>
    <property type="evidence" value="ECO:0007669"/>
    <property type="project" value="InterPro"/>
</dbReference>
<keyword evidence="2" id="KW-0547">Nucleotide-binding</keyword>
<proteinExistence type="inferred from homology"/>
<evidence type="ECO:0000256" key="2">
    <source>
        <dbReference type="ARBA" id="ARBA00022741"/>
    </source>
</evidence>
<keyword evidence="7" id="KW-1185">Reference proteome</keyword>
<dbReference type="InterPro" id="IPR000850">
    <property type="entry name" value="Adenylat/UMP-CMP_kin"/>
</dbReference>
<evidence type="ECO:0000256" key="3">
    <source>
        <dbReference type="ARBA" id="ARBA00022777"/>
    </source>
</evidence>
<dbReference type="InterPro" id="IPR027417">
    <property type="entry name" value="P-loop_NTPase"/>
</dbReference>
<dbReference type="NCBIfam" id="NF001381">
    <property type="entry name" value="PRK00279.1-3"/>
    <property type="match status" value="1"/>
</dbReference>
<organism evidence="6 7">
    <name type="scientific">Clunio marinus</name>
    <dbReference type="NCBI Taxonomy" id="568069"/>
    <lineage>
        <taxon>Eukaryota</taxon>
        <taxon>Metazoa</taxon>
        <taxon>Ecdysozoa</taxon>
        <taxon>Arthropoda</taxon>
        <taxon>Hexapoda</taxon>
        <taxon>Insecta</taxon>
        <taxon>Pterygota</taxon>
        <taxon>Neoptera</taxon>
        <taxon>Endopterygota</taxon>
        <taxon>Diptera</taxon>
        <taxon>Nematocera</taxon>
        <taxon>Chironomoidea</taxon>
        <taxon>Chironomidae</taxon>
        <taxon>Clunio</taxon>
    </lineage>
</organism>
<dbReference type="InterPro" id="IPR007862">
    <property type="entry name" value="Adenylate_kinase_lid-dom"/>
</dbReference>
<dbReference type="NCBIfam" id="NF011100">
    <property type="entry name" value="PRK14527.1"/>
    <property type="match status" value="1"/>
</dbReference>
<dbReference type="SUPFAM" id="SSF52540">
    <property type="entry name" value="P-loop containing nucleoside triphosphate hydrolases"/>
    <property type="match status" value="1"/>
</dbReference>
<evidence type="ECO:0000313" key="6">
    <source>
        <dbReference type="EMBL" id="CRL02800.1"/>
    </source>
</evidence>
<dbReference type="STRING" id="568069.A0A1J1IRM3"/>
<keyword evidence="3 4" id="KW-0418">Kinase</keyword>
<dbReference type="HAMAP" id="MF_00235">
    <property type="entry name" value="Adenylate_kinase_Adk"/>
    <property type="match status" value="1"/>
</dbReference>
<evidence type="ECO:0000256" key="1">
    <source>
        <dbReference type="ARBA" id="ARBA00022679"/>
    </source>
</evidence>
<dbReference type="GO" id="GO:0005524">
    <property type="term" value="F:ATP binding"/>
    <property type="evidence" value="ECO:0007669"/>
    <property type="project" value="InterPro"/>
</dbReference>
<dbReference type="InterPro" id="IPR006259">
    <property type="entry name" value="Adenyl_kin_sub"/>
</dbReference>
<accession>A0A1J1IRM3</accession>
<dbReference type="NCBIfam" id="TIGR01351">
    <property type="entry name" value="adk"/>
    <property type="match status" value="1"/>
</dbReference>
<keyword evidence="1 4" id="KW-0808">Transferase</keyword>
<evidence type="ECO:0000313" key="7">
    <source>
        <dbReference type="Proteomes" id="UP000183832"/>
    </source>
</evidence>
<dbReference type="Pfam" id="PF00406">
    <property type="entry name" value="ADK"/>
    <property type="match status" value="1"/>
</dbReference>
<gene>
    <name evidence="6" type="primary">similar to Adenylate kinase</name>
    <name evidence="6" type="ORF">CLUMA_CG015772</name>
</gene>
<dbReference type="EMBL" id="CVRI01000058">
    <property type="protein sequence ID" value="CRL02800.1"/>
    <property type="molecule type" value="Genomic_DNA"/>
</dbReference>
<protein>
    <submittedName>
        <fullName evidence="6">CLUMA_CG015772, isoform A</fullName>
    </submittedName>
</protein>
<dbReference type="Proteomes" id="UP000183832">
    <property type="component" value="Unassembled WGS sequence"/>
</dbReference>